<evidence type="ECO:0000313" key="1">
    <source>
        <dbReference type="EMBL" id="KAJ8616708.1"/>
    </source>
</evidence>
<dbReference type="Proteomes" id="UP001234297">
    <property type="component" value="Chromosome 12"/>
</dbReference>
<gene>
    <name evidence="1" type="ORF">MRB53_036080</name>
</gene>
<protein>
    <submittedName>
        <fullName evidence="1">Uncharacterized protein</fullName>
    </submittedName>
</protein>
<proteinExistence type="predicted"/>
<sequence>MVRWNVYIRRGDSFVFVAYVNHNQNVAMKASGSLSLLVFFFVLTILLVPEAMVWAATVRGSMRKLAQKAPYRPPPPRVVRNPPITPRHE</sequence>
<name>A0ACC2K6Z4_PERAE</name>
<comment type="caution">
    <text evidence="1">The sequence shown here is derived from an EMBL/GenBank/DDBJ whole genome shotgun (WGS) entry which is preliminary data.</text>
</comment>
<accession>A0ACC2K6Z4</accession>
<reference evidence="1 2" key="1">
    <citation type="journal article" date="2022" name="Hortic Res">
        <title>A haplotype resolved chromosomal level avocado genome allows analysis of novel avocado genes.</title>
        <authorList>
            <person name="Nath O."/>
            <person name="Fletcher S.J."/>
            <person name="Hayward A."/>
            <person name="Shaw L.M."/>
            <person name="Masouleh A.K."/>
            <person name="Furtado A."/>
            <person name="Henry R.J."/>
            <person name="Mitter N."/>
        </authorList>
    </citation>
    <scope>NUCLEOTIDE SEQUENCE [LARGE SCALE GENOMIC DNA]</scope>
    <source>
        <strain evidence="2">cv. Hass</strain>
    </source>
</reference>
<evidence type="ECO:0000313" key="2">
    <source>
        <dbReference type="Proteomes" id="UP001234297"/>
    </source>
</evidence>
<organism evidence="1 2">
    <name type="scientific">Persea americana</name>
    <name type="common">Avocado</name>
    <dbReference type="NCBI Taxonomy" id="3435"/>
    <lineage>
        <taxon>Eukaryota</taxon>
        <taxon>Viridiplantae</taxon>
        <taxon>Streptophyta</taxon>
        <taxon>Embryophyta</taxon>
        <taxon>Tracheophyta</taxon>
        <taxon>Spermatophyta</taxon>
        <taxon>Magnoliopsida</taxon>
        <taxon>Magnoliidae</taxon>
        <taxon>Laurales</taxon>
        <taxon>Lauraceae</taxon>
        <taxon>Persea</taxon>
    </lineage>
</organism>
<dbReference type="EMBL" id="CM056820">
    <property type="protein sequence ID" value="KAJ8616708.1"/>
    <property type="molecule type" value="Genomic_DNA"/>
</dbReference>
<keyword evidence="2" id="KW-1185">Reference proteome</keyword>